<evidence type="ECO:0000313" key="1">
    <source>
        <dbReference type="EMBL" id="JAH07084.1"/>
    </source>
</evidence>
<organism evidence="1">
    <name type="scientific">Anguilla anguilla</name>
    <name type="common">European freshwater eel</name>
    <name type="synonym">Muraena anguilla</name>
    <dbReference type="NCBI Taxonomy" id="7936"/>
    <lineage>
        <taxon>Eukaryota</taxon>
        <taxon>Metazoa</taxon>
        <taxon>Chordata</taxon>
        <taxon>Craniata</taxon>
        <taxon>Vertebrata</taxon>
        <taxon>Euteleostomi</taxon>
        <taxon>Actinopterygii</taxon>
        <taxon>Neopterygii</taxon>
        <taxon>Teleostei</taxon>
        <taxon>Anguilliformes</taxon>
        <taxon>Anguillidae</taxon>
        <taxon>Anguilla</taxon>
    </lineage>
</organism>
<dbReference type="EMBL" id="GBXM01101493">
    <property type="protein sequence ID" value="JAH07084.1"/>
    <property type="molecule type" value="Transcribed_RNA"/>
</dbReference>
<protein>
    <submittedName>
        <fullName evidence="1">Uncharacterized protein</fullName>
    </submittedName>
</protein>
<name>A0A0E9PRE8_ANGAN</name>
<reference evidence="1" key="1">
    <citation type="submission" date="2014-11" db="EMBL/GenBank/DDBJ databases">
        <authorList>
            <person name="Amaro Gonzalez C."/>
        </authorList>
    </citation>
    <scope>NUCLEOTIDE SEQUENCE</scope>
</reference>
<proteinExistence type="predicted"/>
<sequence length="12" mass="1405">MHAVVGSHRVRR</sequence>
<accession>A0A0E9PRE8</accession>
<reference evidence="1" key="2">
    <citation type="journal article" date="2015" name="Fish Shellfish Immunol.">
        <title>Early steps in the European eel (Anguilla anguilla)-Vibrio vulnificus interaction in the gills: Role of the RtxA13 toxin.</title>
        <authorList>
            <person name="Callol A."/>
            <person name="Pajuelo D."/>
            <person name="Ebbesson L."/>
            <person name="Teles M."/>
            <person name="MacKenzie S."/>
            <person name="Amaro C."/>
        </authorList>
    </citation>
    <scope>NUCLEOTIDE SEQUENCE</scope>
</reference>